<dbReference type="Pfam" id="PF03109">
    <property type="entry name" value="ABC1"/>
    <property type="match status" value="1"/>
</dbReference>
<name>A0A248UHF7_9HYPH</name>
<dbReference type="AlphaFoldDB" id="A0A248UHF7"/>
<evidence type="ECO:0000256" key="9">
    <source>
        <dbReference type="ARBA" id="ARBA00022777"/>
    </source>
</evidence>
<dbReference type="InterPro" id="IPR010232">
    <property type="entry name" value="UbiB"/>
</dbReference>
<reference evidence="14 16" key="1">
    <citation type="submission" date="2017-07" db="EMBL/GenBank/DDBJ databases">
        <title>Phylogenetic study on the rhizospheric bacterium Ochrobactrum sp. A44.</title>
        <authorList>
            <person name="Krzyzanowska D.M."/>
            <person name="Ossowicki A."/>
            <person name="Rajewska M."/>
            <person name="Maciag T."/>
            <person name="Kaczynski Z."/>
            <person name="Czerwicka M."/>
            <person name="Jafra S."/>
        </authorList>
    </citation>
    <scope>NUCLEOTIDE SEQUENCE [LARGE SCALE GENOMIC DNA]</scope>
    <source>
        <strain evidence="14 16">A44</strain>
    </source>
</reference>
<evidence type="ECO:0000256" key="10">
    <source>
        <dbReference type="ARBA" id="ARBA00022840"/>
    </source>
</evidence>
<keyword evidence="7" id="KW-0812">Transmembrane</keyword>
<evidence type="ECO:0000256" key="2">
    <source>
        <dbReference type="ARBA" id="ARBA00009670"/>
    </source>
</evidence>
<dbReference type="InterPro" id="IPR050154">
    <property type="entry name" value="UbiB_kinase"/>
</dbReference>
<evidence type="ECO:0000259" key="13">
    <source>
        <dbReference type="PROSITE" id="PS50011"/>
    </source>
</evidence>
<evidence type="ECO:0000256" key="1">
    <source>
        <dbReference type="ARBA" id="ARBA00005020"/>
    </source>
</evidence>
<gene>
    <name evidence="14" type="primary">ubiB</name>
    <name evidence="14" type="ORF">CES85_1998</name>
    <name evidence="15" type="ORF">F3W84_10975</name>
</gene>
<dbReference type="EMBL" id="CP022604">
    <property type="protein sequence ID" value="ASV86257.1"/>
    <property type="molecule type" value="Genomic_DNA"/>
</dbReference>
<dbReference type="EC" id="1.14.13.-" evidence="14"/>
<evidence type="ECO:0000313" key="15">
    <source>
        <dbReference type="EMBL" id="KAA9368001.1"/>
    </source>
</evidence>
<keyword evidence="4" id="KW-0997">Cell inner membrane</keyword>
<dbReference type="OrthoDB" id="9795390at2"/>
<dbReference type="Proteomes" id="UP000327108">
    <property type="component" value="Unassembled WGS sequence"/>
</dbReference>
<dbReference type="PANTHER" id="PTHR10566">
    <property type="entry name" value="CHAPERONE-ACTIVITY OF BC1 COMPLEX CABC1 -RELATED"/>
    <property type="match status" value="1"/>
</dbReference>
<dbReference type="InterPro" id="IPR045308">
    <property type="entry name" value="UbiB_bact"/>
</dbReference>
<keyword evidence="10" id="KW-0067">ATP-binding</keyword>
<comment type="similarity">
    <text evidence="2">Belongs to the protein kinase superfamily. ADCK protein kinase family.</text>
</comment>
<evidence type="ECO:0000256" key="7">
    <source>
        <dbReference type="ARBA" id="ARBA00022692"/>
    </source>
</evidence>
<comment type="pathway">
    <text evidence="1">Cofactor biosynthesis; ubiquinone biosynthesis [regulation].</text>
</comment>
<keyword evidence="9" id="KW-0418">Kinase</keyword>
<dbReference type="RefSeq" id="WP_095447274.1">
    <property type="nucleotide sequence ID" value="NZ_CP022604.1"/>
</dbReference>
<dbReference type="GO" id="GO:0005524">
    <property type="term" value="F:ATP binding"/>
    <property type="evidence" value="ECO:0007669"/>
    <property type="project" value="UniProtKB-KW"/>
</dbReference>
<keyword evidence="3" id="KW-1003">Cell membrane</keyword>
<sequence length="527" mass="58902">MSNISAALRLMRAGWIMAREGVLSSLPVDDAAGLPALGHKVAKLLARKRAKNTARSERISRAMNKLGPSYVKLGQFLATRPDIVGKDVAADLELLQDRLDFFPQVEAVAAVENSLGRKIDDLFVSFDAPIAAASMAQVHPAYVMKDGAPHKVAVKVIRPGVRQRFARDLESFFMVARMQERHVPFTRRLRPVEMVKTLHQTTRIEMDLRLEAAALSEIAENIKDDTGFRVPNVDWERTGRDVLTLEWIDGIKMSDVEALSASGFDLKKIAETLIQSFLRHTLRDGFFHADMHPGNLFVDPQGMIVAVDFGITGRLNKQQRRFLAEILYGFITRDYMRVAEVHFEAGYVPHTHDVASFAQAIRAIGEPIHGQPAETISMAKLLTLLFEVTELFDMETRPELLMLQKTMVVVEGVSRTLDPHFNMWKAAEPVVGDWIRKNLGPQGMLLDAKDSAYALLHFTRKTPELVARVERASVALDEMALNGLRFDEATAEAIGRAEARHSRWGRIAQIVIAISLAAIAIKLYIEL</sequence>
<dbReference type="KEGG" id="och:CES85_1998"/>
<organism evidence="14 16">
    <name type="scientific">Ochrobactrum quorumnocens</name>
    <dbReference type="NCBI Taxonomy" id="271865"/>
    <lineage>
        <taxon>Bacteria</taxon>
        <taxon>Pseudomonadati</taxon>
        <taxon>Pseudomonadota</taxon>
        <taxon>Alphaproteobacteria</taxon>
        <taxon>Hyphomicrobiales</taxon>
        <taxon>Brucellaceae</taxon>
        <taxon>Brucella/Ochrobactrum group</taxon>
        <taxon>Ochrobactrum</taxon>
    </lineage>
</organism>
<dbReference type="PROSITE" id="PS50011">
    <property type="entry name" value="PROTEIN_KINASE_DOM"/>
    <property type="match status" value="1"/>
</dbReference>
<proteinExistence type="inferred from homology"/>
<dbReference type="GO" id="GO:0004672">
    <property type="term" value="F:protein kinase activity"/>
    <property type="evidence" value="ECO:0007669"/>
    <property type="project" value="InterPro"/>
</dbReference>
<dbReference type="SUPFAM" id="SSF56112">
    <property type="entry name" value="Protein kinase-like (PK-like)"/>
    <property type="match status" value="1"/>
</dbReference>
<feature type="domain" description="Protein kinase" evidence="13">
    <location>
        <begin position="124"/>
        <end position="431"/>
    </location>
</feature>
<keyword evidence="12" id="KW-0472">Membrane</keyword>
<dbReference type="InterPro" id="IPR000719">
    <property type="entry name" value="Prot_kinase_dom"/>
</dbReference>
<evidence type="ECO:0000256" key="11">
    <source>
        <dbReference type="ARBA" id="ARBA00022989"/>
    </source>
</evidence>
<evidence type="ECO:0000256" key="3">
    <source>
        <dbReference type="ARBA" id="ARBA00022475"/>
    </source>
</evidence>
<evidence type="ECO:0000256" key="4">
    <source>
        <dbReference type="ARBA" id="ARBA00022519"/>
    </source>
</evidence>
<dbReference type="UniPathway" id="UPA00232"/>
<dbReference type="PANTHER" id="PTHR10566:SF113">
    <property type="entry name" value="PROTEIN ACTIVITY OF BC1 COMPLEX KINASE 7, CHLOROPLASTIC"/>
    <property type="match status" value="1"/>
</dbReference>
<evidence type="ECO:0000313" key="14">
    <source>
        <dbReference type="EMBL" id="ASV86257.1"/>
    </source>
</evidence>
<keyword evidence="8" id="KW-0547">Nucleotide-binding</keyword>
<evidence type="ECO:0000256" key="12">
    <source>
        <dbReference type="ARBA" id="ARBA00023136"/>
    </source>
</evidence>
<keyword evidence="17" id="KW-1185">Reference proteome</keyword>
<dbReference type="CDD" id="cd13972">
    <property type="entry name" value="UbiB"/>
    <property type="match status" value="1"/>
</dbReference>
<keyword evidence="14" id="KW-0560">Oxidoreductase</keyword>
<evidence type="ECO:0000313" key="16">
    <source>
        <dbReference type="Proteomes" id="UP000215256"/>
    </source>
</evidence>
<dbReference type="Gene3D" id="1.10.510.10">
    <property type="entry name" value="Transferase(Phosphotransferase) domain 1"/>
    <property type="match status" value="1"/>
</dbReference>
<accession>A0A248UHF7</accession>
<keyword evidence="5" id="KW-0808">Transferase</keyword>
<dbReference type="Proteomes" id="UP000215256">
    <property type="component" value="Chromosome 1"/>
</dbReference>
<evidence type="ECO:0000256" key="5">
    <source>
        <dbReference type="ARBA" id="ARBA00022679"/>
    </source>
</evidence>
<dbReference type="GO" id="GO:0016491">
    <property type="term" value="F:oxidoreductase activity"/>
    <property type="evidence" value="ECO:0007669"/>
    <property type="project" value="UniProtKB-KW"/>
</dbReference>
<dbReference type="GO" id="GO:0006744">
    <property type="term" value="P:ubiquinone biosynthetic process"/>
    <property type="evidence" value="ECO:0007669"/>
    <property type="project" value="UniProtKB-UniPathway"/>
</dbReference>
<reference evidence="15 17" key="2">
    <citation type="submission" date="2019-09" db="EMBL/GenBank/DDBJ databases">
        <title>Biological control of the noxious weed angled onion (Allium triquetrum) thwarted by endophytic bacteria in Victoria, Australia.</title>
        <authorList>
            <person name="Tehranchian P."/>
            <person name="Adair R.J."/>
            <person name="Van T.H."/>
            <person name="Morrison P.D."/>
            <person name="Williams H."/>
            <person name="Lawrie A.C."/>
        </authorList>
    </citation>
    <scope>NUCLEOTIDE SEQUENCE [LARGE SCALE GENOMIC DNA]</scope>
    <source>
        <strain evidence="15 17">RPTAtOch1</strain>
    </source>
</reference>
<dbReference type="InterPro" id="IPR004147">
    <property type="entry name" value="ABC1_dom"/>
</dbReference>
<keyword evidence="11" id="KW-1133">Transmembrane helix</keyword>
<evidence type="ECO:0000256" key="8">
    <source>
        <dbReference type="ARBA" id="ARBA00022741"/>
    </source>
</evidence>
<dbReference type="NCBIfam" id="TIGR01982">
    <property type="entry name" value="UbiB"/>
    <property type="match status" value="1"/>
</dbReference>
<evidence type="ECO:0000313" key="17">
    <source>
        <dbReference type="Proteomes" id="UP000327108"/>
    </source>
</evidence>
<keyword evidence="6" id="KW-0831">Ubiquinone biosynthesis</keyword>
<protein>
    <submittedName>
        <fullName evidence="14">2-polyprenylphenol 6-hydroxylase</fullName>
        <ecNumber evidence="14">1.14.13.-</ecNumber>
    </submittedName>
</protein>
<dbReference type="EMBL" id="VYXQ01000009">
    <property type="protein sequence ID" value="KAA9368001.1"/>
    <property type="molecule type" value="Genomic_DNA"/>
</dbReference>
<evidence type="ECO:0000256" key="6">
    <source>
        <dbReference type="ARBA" id="ARBA00022688"/>
    </source>
</evidence>
<dbReference type="InterPro" id="IPR011009">
    <property type="entry name" value="Kinase-like_dom_sf"/>
</dbReference>